<accession>A0AAU7XB81</accession>
<gene>
    <name evidence="4" type="ORF">ABS361_01480</name>
</gene>
<dbReference type="GO" id="GO:0015031">
    <property type="term" value="P:protein transport"/>
    <property type="evidence" value="ECO:0007669"/>
    <property type="project" value="UniProtKB-KW"/>
</dbReference>
<evidence type="ECO:0000256" key="2">
    <source>
        <dbReference type="ARBA" id="ARBA00022927"/>
    </source>
</evidence>
<dbReference type="RefSeq" id="WP_407050095.1">
    <property type="nucleotide sequence ID" value="NZ_CP158568.1"/>
</dbReference>
<dbReference type="PANTHER" id="PTHR34982">
    <property type="entry name" value="YOP PROTEINS TRANSLOCATION PROTEIN L"/>
    <property type="match status" value="1"/>
</dbReference>
<feature type="region of interest" description="Disordered" evidence="3">
    <location>
        <begin position="1"/>
        <end position="35"/>
    </location>
</feature>
<reference evidence="4" key="1">
    <citation type="submission" date="2024-06" db="EMBL/GenBank/DDBJ databases">
        <title>Methylostella associata gen. nov., sp. nov., a novel Ancalomicrobiaceae-affiliated facultatively methylotrophic bacteria that feed on methanotrophs of the genus Methylococcus.</title>
        <authorList>
            <person name="Saltykova V."/>
            <person name="Danilova O.V."/>
            <person name="Oshkin I.Y."/>
            <person name="Belova S.E."/>
            <person name="Pimenov N.V."/>
            <person name="Dedysh S.N."/>
        </authorList>
    </citation>
    <scope>NUCLEOTIDE SEQUENCE</scope>
    <source>
        <strain evidence="4">S20</strain>
    </source>
</reference>
<evidence type="ECO:0000256" key="1">
    <source>
        <dbReference type="ARBA" id="ARBA00022448"/>
    </source>
</evidence>
<protein>
    <submittedName>
        <fullName evidence="4">FliH/SctL family protein</fullName>
    </submittedName>
</protein>
<dbReference type="AlphaFoldDB" id="A0AAU7XB81"/>
<keyword evidence="1" id="KW-0813">Transport</keyword>
<evidence type="ECO:0000313" key="4">
    <source>
        <dbReference type="EMBL" id="XBY45002.1"/>
    </source>
</evidence>
<evidence type="ECO:0000256" key="3">
    <source>
        <dbReference type="SAM" id="MobiDB-lite"/>
    </source>
</evidence>
<feature type="compositionally biased region" description="Pro residues" evidence="3">
    <location>
        <begin position="15"/>
        <end position="34"/>
    </location>
</feature>
<sequence length="238" mass="25508">MATPARYLFDIDFSAPPPPPMPEPDPEPVAPPRPMIDLEDHQAELAAAIEKARAEGHEEGYMEGRMAAEARAAERLADEAARLSAAVRSLVASQDAERLAVERQAVELAVAVARKLAGRLIDAEPLAEIRALVAESLGPLRKAPHLVLRLAAAHADGIRGEVDRIARETGFEGRVVILGEEDLGPGDCRIEWADGGIVRDRAALDAEVEAAVARYFEGRAASLATIHDDPVDADRTRG</sequence>
<dbReference type="KEGG" id="mflg:ABS361_01480"/>
<dbReference type="EMBL" id="CP158568">
    <property type="protein sequence ID" value="XBY45002.1"/>
    <property type="molecule type" value="Genomic_DNA"/>
</dbReference>
<proteinExistence type="predicted"/>
<organism evidence="4">
    <name type="scientific">Methyloraptor flagellatus</name>
    <dbReference type="NCBI Taxonomy" id="3162530"/>
    <lineage>
        <taxon>Bacteria</taxon>
        <taxon>Pseudomonadati</taxon>
        <taxon>Pseudomonadota</taxon>
        <taxon>Alphaproteobacteria</taxon>
        <taxon>Hyphomicrobiales</taxon>
        <taxon>Ancalomicrobiaceae</taxon>
        <taxon>Methyloraptor</taxon>
    </lineage>
</organism>
<dbReference type="GO" id="GO:0005829">
    <property type="term" value="C:cytosol"/>
    <property type="evidence" value="ECO:0007669"/>
    <property type="project" value="TreeGrafter"/>
</dbReference>
<dbReference type="PANTHER" id="PTHR34982:SF1">
    <property type="entry name" value="FLAGELLAR ASSEMBLY PROTEIN FLIH"/>
    <property type="match status" value="1"/>
</dbReference>
<name>A0AAU7XB81_9HYPH</name>
<dbReference type="InterPro" id="IPR051472">
    <property type="entry name" value="T3SS_Stator/FliH"/>
</dbReference>
<keyword evidence="2" id="KW-0653">Protein transport</keyword>